<dbReference type="Gene3D" id="1.10.10.1450">
    <property type="match status" value="1"/>
</dbReference>
<dbReference type="InParanoid" id="A0A6L2PLD4"/>
<comment type="caution">
    <text evidence="2">The sequence shown here is derived from an EMBL/GenBank/DDBJ whole genome shotgun (WGS) entry which is preliminary data.</text>
</comment>
<dbReference type="PANTHER" id="PTHR46060">
    <property type="entry name" value="MARINER MOS1 TRANSPOSASE-LIKE PROTEIN"/>
    <property type="match status" value="1"/>
</dbReference>
<feature type="compositionally biased region" description="Polar residues" evidence="1">
    <location>
        <begin position="50"/>
        <end position="61"/>
    </location>
</feature>
<dbReference type="Proteomes" id="UP000502823">
    <property type="component" value="Unassembled WGS sequence"/>
</dbReference>
<proteinExistence type="predicted"/>
<feature type="region of interest" description="Disordered" evidence="1">
    <location>
        <begin position="38"/>
        <end position="61"/>
    </location>
</feature>
<dbReference type="OrthoDB" id="6613513at2759"/>
<gene>
    <name evidence="2" type="ORF">Cfor_02687</name>
</gene>
<accession>A0A6L2PLD4</accession>
<organism evidence="2 3">
    <name type="scientific">Coptotermes formosanus</name>
    <name type="common">Formosan subterranean termite</name>
    <dbReference type="NCBI Taxonomy" id="36987"/>
    <lineage>
        <taxon>Eukaryota</taxon>
        <taxon>Metazoa</taxon>
        <taxon>Ecdysozoa</taxon>
        <taxon>Arthropoda</taxon>
        <taxon>Hexapoda</taxon>
        <taxon>Insecta</taxon>
        <taxon>Pterygota</taxon>
        <taxon>Neoptera</taxon>
        <taxon>Polyneoptera</taxon>
        <taxon>Dictyoptera</taxon>
        <taxon>Blattodea</taxon>
        <taxon>Blattoidea</taxon>
        <taxon>Termitoidae</taxon>
        <taxon>Rhinotermitidae</taxon>
        <taxon>Coptotermes</taxon>
    </lineage>
</organism>
<evidence type="ECO:0000313" key="2">
    <source>
        <dbReference type="EMBL" id="GFG32290.1"/>
    </source>
</evidence>
<dbReference type="PANTHER" id="PTHR46060:SF1">
    <property type="entry name" value="MARINER MOS1 TRANSPOSASE-LIKE PROTEIN"/>
    <property type="match status" value="1"/>
</dbReference>
<dbReference type="InterPro" id="IPR052709">
    <property type="entry name" value="Transposase-MT_Hybrid"/>
</dbReference>
<dbReference type="AlphaFoldDB" id="A0A6L2PLD4"/>
<keyword evidence="3" id="KW-1185">Reference proteome</keyword>
<name>A0A6L2PLD4_COPFO</name>
<evidence type="ECO:0000256" key="1">
    <source>
        <dbReference type="SAM" id="MobiDB-lite"/>
    </source>
</evidence>
<dbReference type="EMBL" id="BLKM01000358">
    <property type="protein sequence ID" value="GFG32290.1"/>
    <property type="molecule type" value="Genomic_DNA"/>
</dbReference>
<sequence length="122" mass="14426">MSERNLEQCINIKVAYGDKALKKSSVFEWHKRFKEGRENVKDDERHRQPKTQQSCENVQTVQQSVESDRRLGVWMMAEEFTLNKETVRKILTDDLGMRKISAKIVPKILSDEQKQRWLSMSL</sequence>
<reference evidence="3" key="1">
    <citation type="submission" date="2020-01" db="EMBL/GenBank/DDBJ databases">
        <title>Draft genome sequence of the Termite Coptotermes fromosanus.</title>
        <authorList>
            <person name="Itakura S."/>
            <person name="Yosikawa Y."/>
            <person name="Umezawa K."/>
        </authorList>
    </citation>
    <scope>NUCLEOTIDE SEQUENCE [LARGE SCALE GENOMIC DNA]</scope>
</reference>
<protein>
    <recommendedName>
        <fullName evidence="4">Mos1 transposase HTH domain-containing protein</fullName>
    </recommendedName>
</protein>
<evidence type="ECO:0008006" key="4">
    <source>
        <dbReference type="Google" id="ProtNLM"/>
    </source>
</evidence>
<evidence type="ECO:0000313" key="3">
    <source>
        <dbReference type="Proteomes" id="UP000502823"/>
    </source>
</evidence>